<evidence type="ECO:0000256" key="1">
    <source>
        <dbReference type="ARBA" id="ARBA00007219"/>
    </source>
</evidence>
<evidence type="ECO:0000256" key="3">
    <source>
        <dbReference type="ARBA" id="ARBA00023054"/>
    </source>
</evidence>
<gene>
    <name evidence="8" type="primary">LOC112693221</name>
</gene>
<accession>A0A8B8GNQ7</accession>
<dbReference type="AlphaFoldDB" id="A0A8B8GNQ7"/>
<name>A0A8B8GNQ7_9HEMI</name>
<evidence type="ECO:0000259" key="5">
    <source>
        <dbReference type="Pfam" id="PF09762"/>
    </source>
</evidence>
<dbReference type="PANTHER" id="PTHR16441">
    <property type="entry name" value="FIDIPIDINE"/>
    <property type="match status" value="1"/>
</dbReference>
<evidence type="ECO:0000313" key="7">
    <source>
        <dbReference type="Proteomes" id="UP000694846"/>
    </source>
</evidence>
<dbReference type="GO" id="GO:0006893">
    <property type="term" value="P:Golgi to plasma membrane transport"/>
    <property type="evidence" value="ECO:0007669"/>
    <property type="project" value="TreeGrafter"/>
</dbReference>
<dbReference type="CTD" id="36808"/>
<evidence type="ECO:0000259" key="6">
    <source>
        <dbReference type="Pfam" id="PF21673"/>
    </source>
</evidence>
<keyword evidence="3 4" id="KW-0175">Coiled coil</keyword>
<dbReference type="Proteomes" id="UP000694846">
    <property type="component" value="Unplaced"/>
</dbReference>
<comment type="similarity">
    <text evidence="1">Belongs to the CCDC93 family.</text>
</comment>
<keyword evidence="7" id="KW-1185">Reference proteome</keyword>
<dbReference type="OrthoDB" id="16092at2759"/>
<feature type="coiled-coil region" evidence="4">
    <location>
        <begin position="461"/>
        <end position="519"/>
    </location>
</feature>
<protein>
    <recommendedName>
        <fullName evidence="2">Coiled-coil domain-containing protein 93</fullName>
    </recommendedName>
</protein>
<feature type="domain" description="CCDC93 coiled-coil" evidence="5">
    <location>
        <begin position="164"/>
        <end position="512"/>
    </location>
</feature>
<organism evidence="7 8">
    <name type="scientific">Sipha flava</name>
    <name type="common">yellow sugarcane aphid</name>
    <dbReference type="NCBI Taxonomy" id="143950"/>
    <lineage>
        <taxon>Eukaryota</taxon>
        <taxon>Metazoa</taxon>
        <taxon>Ecdysozoa</taxon>
        <taxon>Arthropoda</taxon>
        <taxon>Hexapoda</taxon>
        <taxon>Insecta</taxon>
        <taxon>Pterygota</taxon>
        <taxon>Neoptera</taxon>
        <taxon>Paraneoptera</taxon>
        <taxon>Hemiptera</taxon>
        <taxon>Sternorrhyncha</taxon>
        <taxon>Aphidomorpha</taxon>
        <taxon>Aphidoidea</taxon>
        <taxon>Aphididae</taxon>
        <taxon>Sipha</taxon>
    </lineage>
</organism>
<feature type="domain" description="CCDC93 N-terminal" evidence="6">
    <location>
        <begin position="35"/>
        <end position="140"/>
    </location>
</feature>
<feature type="coiled-coil region" evidence="4">
    <location>
        <begin position="235"/>
        <end position="329"/>
    </location>
</feature>
<reference evidence="8" key="1">
    <citation type="submission" date="2025-08" db="UniProtKB">
        <authorList>
            <consortium name="RefSeq"/>
        </authorList>
    </citation>
    <scope>IDENTIFICATION</scope>
    <source>
        <tissue evidence="8">Whole body</tissue>
    </source>
</reference>
<dbReference type="InterPro" id="IPR019159">
    <property type="entry name" value="CCDC93_CC"/>
</dbReference>
<dbReference type="InterPro" id="IPR048747">
    <property type="entry name" value="CCDC93_N"/>
</dbReference>
<dbReference type="PANTHER" id="PTHR16441:SF0">
    <property type="entry name" value="COILED-COIL DOMAIN-CONTAINING PROTEIN 93"/>
    <property type="match status" value="1"/>
</dbReference>
<dbReference type="RefSeq" id="XP_025423982.1">
    <property type="nucleotide sequence ID" value="XM_025568197.1"/>
</dbReference>
<evidence type="ECO:0000256" key="4">
    <source>
        <dbReference type="SAM" id="Coils"/>
    </source>
</evidence>
<evidence type="ECO:0000256" key="2">
    <source>
        <dbReference type="ARBA" id="ARBA00016765"/>
    </source>
</evidence>
<dbReference type="InterPro" id="IPR039116">
    <property type="entry name" value="CCDC93"/>
</dbReference>
<proteinExistence type="inferred from homology"/>
<evidence type="ECO:0000313" key="8">
    <source>
        <dbReference type="RefSeq" id="XP_025423982.1"/>
    </source>
</evidence>
<dbReference type="Pfam" id="PF21673">
    <property type="entry name" value="CCDC93_N"/>
    <property type="match status" value="1"/>
</dbReference>
<dbReference type="GeneID" id="112693221"/>
<dbReference type="Pfam" id="PF09762">
    <property type="entry name" value="CCDC93_CC"/>
    <property type="match status" value="1"/>
</dbReference>
<sequence length="520" mass="61179">MSMKEAFKPKSLKISSTFIDADGREKQIETREDEEQLQKLQEIIDLLIAAGYFRARIKGLSPFDKIVGGLTWCIDNCNVDLDIDLHFDESLVIGQKIALTEKIVSVLPKMKCPYQVEPHQIQGLDCIHIFPVVQWLIKRSIEKRKEKGEFLMFYAANQFDKLICSKNITESEPKRKEKCGHLKKCLTGNRKTNKSFHKEQRIMEYIDDSSDSEDLETNEWFIKKEFDPQDFNEVVMTDEEKIIKLQEEKQKLIEELAQAQEETKKIENEIKEKSFHTSNMEEDKRLDYKKVEILLTEYEKIKETEEAFQKECELKMEEYQEKINKAKLLLEEPVEDDTELKEELDKIRNMVEVARSKLSKKARAVGLMKRKLDHIPDRAELAQYQRRFVELSNEVSARYRETKRHYALYNTLSDVQMYLNKELSLLSSILDAYPEAEKSPEAKEQFLRQLENIDISVKQTLDRVESKRNKEQSVKSNLNNQLSTCMSAHRQYLAAVKQLETEIQKNLQLQEQIDQLNKNE</sequence>